<dbReference type="PANTHER" id="PTHR32322:SF18">
    <property type="entry name" value="S-ADENOSYLMETHIONINE_S-ADENOSYLHOMOCYSTEINE TRANSPORTER"/>
    <property type="match status" value="1"/>
</dbReference>
<feature type="transmembrane region" description="Helical" evidence="7">
    <location>
        <begin position="203"/>
        <end position="225"/>
    </location>
</feature>
<evidence type="ECO:0000256" key="2">
    <source>
        <dbReference type="ARBA" id="ARBA00007362"/>
    </source>
</evidence>
<keyword evidence="6 7" id="KW-0472">Membrane</keyword>
<dbReference type="InterPro" id="IPR037185">
    <property type="entry name" value="EmrE-like"/>
</dbReference>
<dbReference type="Proteomes" id="UP001595279">
    <property type="component" value="Unassembled WGS sequence"/>
</dbReference>
<accession>A0ABV7CU44</accession>
<feature type="transmembrane region" description="Helical" evidence="7">
    <location>
        <begin position="20"/>
        <end position="45"/>
    </location>
</feature>
<reference evidence="10" key="1">
    <citation type="journal article" date="2019" name="Int. J. Syst. Evol. Microbiol.">
        <title>The Global Catalogue of Microorganisms (GCM) 10K type strain sequencing project: providing services to taxonomists for standard genome sequencing and annotation.</title>
        <authorList>
            <consortium name="The Broad Institute Genomics Platform"/>
            <consortium name="The Broad Institute Genome Sequencing Center for Infectious Disease"/>
            <person name="Wu L."/>
            <person name="Ma J."/>
        </authorList>
    </citation>
    <scope>NUCLEOTIDE SEQUENCE [LARGE SCALE GENOMIC DNA]</scope>
    <source>
        <strain evidence="10">KCTC 13128</strain>
    </source>
</reference>
<dbReference type="Pfam" id="PF00892">
    <property type="entry name" value="EamA"/>
    <property type="match status" value="2"/>
</dbReference>
<feature type="transmembrane region" description="Helical" evidence="7">
    <location>
        <begin position="86"/>
        <end position="104"/>
    </location>
</feature>
<proteinExistence type="inferred from homology"/>
<dbReference type="InterPro" id="IPR000620">
    <property type="entry name" value="EamA_dom"/>
</dbReference>
<evidence type="ECO:0000256" key="7">
    <source>
        <dbReference type="SAM" id="Phobius"/>
    </source>
</evidence>
<dbReference type="SUPFAM" id="SSF103481">
    <property type="entry name" value="Multidrug resistance efflux transporter EmrE"/>
    <property type="match status" value="2"/>
</dbReference>
<evidence type="ECO:0000256" key="1">
    <source>
        <dbReference type="ARBA" id="ARBA00004651"/>
    </source>
</evidence>
<feature type="domain" description="EamA" evidence="8">
    <location>
        <begin position="2"/>
        <end position="127"/>
    </location>
</feature>
<evidence type="ECO:0000313" key="10">
    <source>
        <dbReference type="Proteomes" id="UP001595279"/>
    </source>
</evidence>
<protein>
    <submittedName>
        <fullName evidence="9">DMT family transporter</fullName>
    </submittedName>
</protein>
<evidence type="ECO:0000259" key="8">
    <source>
        <dbReference type="Pfam" id="PF00892"/>
    </source>
</evidence>
<sequence length="292" mass="32272">MLITLLWGYAWVVMKAALEYMGPFMFSSFRFGTGAVTLLLVVWIMKIGLPPKEYWKHLIIVGILQTAIVFLLVMYGLMFVDAGKSSVLLYSMPMFSSLLAVRFLHEKLTPAKSIGLAIGMIGLLTILGWDIWIGQPAEVIFGEVLIIIGAFSWAVSNTYFRLHVQDLPKIQSSAYQMLFGAIAIILVTVFTESGEPVSWNLDLIYYILFSGVLASALCFTVWFIIMSRLDMVSATISTLLVPIFGLLFSSILLGETMTIGILAGSAMIITGIIIATVRWKHPRVGDSHARSS</sequence>
<keyword evidence="4 7" id="KW-0812">Transmembrane</keyword>
<feature type="transmembrane region" description="Helical" evidence="7">
    <location>
        <begin position="116"/>
        <end position="133"/>
    </location>
</feature>
<evidence type="ECO:0000256" key="4">
    <source>
        <dbReference type="ARBA" id="ARBA00022692"/>
    </source>
</evidence>
<evidence type="ECO:0000256" key="6">
    <source>
        <dbReference type="ARBA" id="ARBA00023136"/>
    </source>
</evidence>
<comment type="caution">
    <text evidence="9">The sequence shown here is derived from an EMBL/GenBank/DDBJ whole genome shotgun (WGS) entry which is preliminary data.</text>
</comment>
<keyword evidence="5 7" id="KW-1133">Transmembrane helix</keyword>
<keyword evidence="3" id="KW-1003">Cell membrane</keyword>
<feature type="transmembrane region" description="Helical" evidence="7">
    <location>
        <begin position="57"/>
        <end position="80"/>
    </location>
</feature>
<gene>
    <name evidence="9" type="ORF">ACFOGI_06025</name>
</gene>
<evidence type="ECO:0000256" key="3">
    <source>
        <dbReference type="ARBA" id="ARBA00022475"/>
    </source>
</evidence>
<feature type="domain" description="EamA" evidence="8">
    <location>
        <begin position="141"/>
        <end position="275"/>
    </location>
</feature>
<feature type="transmembrane region" description="Helical" evidence="7">
    <location>
        <begin position="172"/>
        <end position="191"/>
    </location>
</feature>
<keyword evidence="10" id="KW-1185">Reference proteome</keyword>
<name>A0ABV7CU44_9BACI</name>
<dbReference type="InterPro" id="IPR050638">
    <property type="entry name" value="AA-Vitamin_Transporters"/>
</dbReference>
<evidence type="ECO:0000256" key="5">
    <source>
        <dbReference type="ARBA" id="ARBA00022989"/>
    </source>
</evidence>
<feature type="transmembrane region" description="Helical" evidence="7">
    <location>
        <begin position="232"/>
        <end position="253"/>
    </location>
</feature>
<comment type="similarity">
    <text evidence="2">Belongs to the EamA transporter family.</text>
</comment>
<dbReference type="RefSeq" id="WP_390269957.1">
    <property type="nucleotide sequence ID" value="NZ_JBHRSA010000025.1"/>
</dbReference>
<feature type="transmembrane region" description="Helical" evidence="7">
    <location>
        <begin position="259"/>
        <end position="277"/>
    </location>
</feature>
<organism evidence="9 10">
    <name type="scientific">Virgibacillus xinjiangensis</name>
    <dbReference type="NCBI Taxonomy" id="393090"/>
    <lineage>
        <taxon>Bacteria</taxon>
        <taxon>Bacillati</taxon>
        <taxon>Bacillota</taxon>
        <taxon>Bacilli</taxon>
        <taxon>Bacillales</taxon>
        <taxon>Bacillaceae</taxon>
        <taxon>Virgibacillus</taxon>
    </lineage>
</organism>
<dbReference type="EMBL" id="JBHRSA010000025">
    <property type="protein sequence ID" value="MFC3039803.1"/>
    <property type="molecule type" value="Genomic_DNA"/>
</dbReference>
<dbReference type="PANTHER" id="PTHR32322">
    <property type="entry name" value="INNER MEMBRANE TRANSPORTER"/>
    <property type="match status" value="1"/>
</dbReference>
<evidence type="ECO:0000313" key="9">
    <source>
        <dbReference type="EMBL" id="MFC3039803.1"/>
    </source>
</evidence>
<feature type="transmembrane region" description="Helical" evidence="7">
    <location>
        <begin position="139"/>
        <end position="160"/>
    </location>
</feature>
<comment type="subcellular location">
    <subcellularLocation>
        <location evidence="1">Cell membrane</location>
        <topology evidence="1">Multi-pass membrane protein</topology>
    </subcellularLocation>
</comment>